<feature type="transmembrane region" description="Helical" evidence="10">
    <location>
        <begin position="388"/>
        <end position="407"/>
    </location>
</feature>
<feature type="compositionally biased region" description="Basic and acidic residues" evidence="9">
    <location>
        <begin position="62"/>
        <end position="106"/>
    </location>
</feature>
<dbReference type="SUPFAM" id="SSF161111">
    <property type="entry name" value="Cation efflux protein transmembrane domain-like"/>
    <property type="match status" value="1"/>
</dbReference>
<dbReference type="InterPro" id="IPR045316">
    <property type="entry name" value="Msc2-like"/>
</dbReference>
<evidence type="ECO:0000256" key="5">
    <source>
        <dbReference type="ARBA" id="ARBA00022989"/>
    </source>
</evidence>
<keyword evidence="7 10" id="KW-0472">Membrane</keyword>
<feature type="transmembrane region" description="Helical" evidence="10">
    <location>
        <begin position="365"/>
        <end position="382"/>
    </location>
</feature>
<evidence type="ECO:0000256" key="2">
    <source>
        <dbReference type="ARBA" id="ARBA00008873"/>
    </source>
</evidence>
<feature type="compositionally biased region" description="Basic and acidic residues" evidence="9">
    <location>
        <begin position="37"/>
        <end position="54"/>
    </location>
</feature>
<feature type="transmembrane region" description="Helical" evidence="10">
    <location>
        <begin position="780"/>
        <end position="807"/>
    </location>
</feature>
<dbReference type="NCBIfam" id="TIGR01297">
    <property type="entry name" value="CDF"/>
    <property type="match status" value="1"/>
</dbReference>
<dbReference type="FunFam" id="1.20.1510.10:FF:000014">
    <property type="entry name" value="Cation efflux protein/ zinc transporter"/>
    <property type="match status" value="1"/>
</dbReference>
<proteinExistence type="inferred from homology"/>
<feature type="region of interest" description="Disordered" evidence="9">
    <location>
        <begin position="227"/>
        <end position="246"/>
    </location>
</feature>
<dbReference type="OrthoDB" id="78669at2759"/>
<organism evidence="12 13">
    <name type="scientific">Terfezia boudieri ATCC MYA-4762</name>
    <dbReference type="NCBI Taxonomy" id="1051890"/>
    <lineage>
        <taxon>Eukaryota</taxon>
        <taxon>Fungi</taxon>
        <taxon>Dikarya</taxon>
        <taxon>Ascomycota</taxon>
        <taxon>Pezizomycotina</taxon>
        <taxon>Pezizomycetes</taxon>
        <taxon>Pezizales</taxon>
        <taxon>Pezizaceae</taxon>
        <taxon>Terfezia</taxon>
    </lineage>
</organism>
<evidence type="ECO:0000256" key="7">
    <source>
        <dbReference type="ARBA" id="ARBA00023136"/>
    </source>
</evidence>
<feature type="transmembrane region" description="Helical" evidence="10">
    <location>
        <begin position="593"/>
        <end position="612"/>
    </location>
</feature>
<feature type="transmembrane region" description="Helical" evidence="10">
    <location>
        <begin position="747"/>
        <end position="768"/>
    </location>
</feature>
<evidence type="ECO:0000256" key="8">
    <source>
        <dbReference type="RuleBase" id="RU369017"/>
    </source>
</evidence>
<dbReference type="GO" id="GO:0005385">
    <property type="term" value="F:zinc ion transmembrane transporter activity"/>
    <property type="evidence" value="ECO:0007669"/>
    <property type="project" value="UniProtKB-UniRule"/>
</dbReference>
<evidence type="ECO:0000313" key="13">
    <source>
        <dbReference type="Proteomes" id="UP000267821"/>
    </source>
</evidence>
<feature type="transmembrane region" description="Helical" evidence="10">
    <location>
        <begin position="466"/>
        <end position="483"/>
    </location>
</feature>
<evidence type="ECO:0000256" key="6">
    <source>
        <dbReference type="ARBA" id="ARBA00023065"/>
    </source>
</evidence>
<dbReference type="EMBL" id="ML121566">
    <property type="protein sequence ID" value="RPB20949.1"/>
    <property type="molecule type" value="Genomic_DNA"/>
</dbReference>
<dbReference type="AlphaFoldDB" id="A0A3N4LHJ0"/>
<keyword evidence="5 10" id="KW-1133">Transmembrane helix</keyword>
<dbReference type="InterPro" id="IPR027469">
    <property type="entry name" value="Cation_efflux_TMD_sf"/>
</dbReference>
<protein>
    <recommendedName>
        <fullName evidence="8">Zinc transporter</fullName>
    </recommendedName>
</protein>
<feature type="compositionally biased region" description="Polar residues" evidence="9">
    <location>
        <begin position="107"/>
        <end position="123"/>
    </location>
</feature>
<dbReference type="GO" id="GO:1904257">
    <property type="term" value="P:zinc ion import into Golgi lumen"/>
    <property type="evidence" value="ECO:0007669"/>
    <property type="project" value="TreeGrafter"/>
</dbReference>
<feature type="domain" description="Cation efflux protein transmembrane" evidence="11">
    <location>
        <begin position="593"/>
        <end position="803"/>
    </location>
</feature>
<accession>A0A3N4LHJ0</accession>
<feature type="compositionally biased region" description="Low complexity" evidence="9">
    <location>
        <begin position="230"/>
        <end position="246"/>
    </location>
</feature>
<dbReference type="Pfam" id="PF01545">
    <property type="entry name" value="Cation_efflux"/>
    <property type="match status" value="1"/>
</dbReference>
<evidence type="ECO:0000256" key="1">
    <source>
        <dbReference type="ARBA" id="ARBA00004141"/>
    </source>
</evidence>
<dbReference type="InterPro" id="IPR058533">
    <property type="entry name" value="Cation_efflux_TM"/>
</dbReference>
<evidence type="ECO:0000256" key="10">
    <source>
        <dbReference type="SAM" id="Phobius"/>
    </source>
</evidence>
<gene>
    <name evidence="12" type="ORF">L211DRAFT_841270</name>
</gene>
<dbReference type="GO" id="GO:0005789">
    <property type="term" value="C:endoplasmic reticulum membrane"/>
    <property type="evidence" value="ECO:0007669"/>
    <property type="project" value="UniProtKB-SubCell"/>
</dbReference>
<dbReference type="GO" id="GO:0005794">
    <property type="term" value="C:Golgi apparatus"/>
    <property type="evidence" value="ECO:0007669"/>
    <property type="project" value="TreeGrafter"/>
</dbReference>
<comment type="similarity">
    <text evidence="2 8">Belongs to the cation diffusion facilitator (CDF) transporter (TC 2.A.4) family. SLC30A subfamily.</text>
</comment>
<dbReference type="GO" id="GO:0031410">
    <property type="term" value="C:cytoplasmic vesicle"/>
    <property type="evidence" value="ECO:0007669"/>
    <property type="project" value="TreeGrafter"/>
</dbReference>
<feature type="transmembrane region" description="Helical" evidence="10">
    <location>
        <begin position="490"/>
        <end position="510"/>
    </location>
</feature>
<feature type="transmembrane region" description="Helical" evidence="10">
    <location>
        <begin position="334"/>
        <end position="353"/>
    </location>
</feature>
<dbReference type="InParanoid" id="A0A3N4LHJ0"/>
<evidence type="ECO:0000256" key="9">
    <source>
        <dbReference type="SAM" id="MobiDB-lite"/>
    </source>
</evidence>
<keyword evidence="6 8" id="KW-0406">Ion transport</keyword>
<keyword evidence="13" id="KW-1185">Reference proteome</keyword>
<evidence type="ECO:0000259" key="11">
    <source>
        <dbReference type="Pfam" id="PF01545"/>
    </source>
</evidence>
<name>A0A3N4LHJ0_9PEZI</name>
<comment type="function">
    <text evidence="8">Functions as a zinc transporter.</text>
</comment>
<feature type="region of interest" description="Disordered" evidence="9">
    <location>
        <begin position="15"/>
        <end position="189"/>
    </location>
</feature>
<dbReference type="Proteomes" id="UP000267821">
    <property type="component" value="Unassembled WGS sequence"/>
</dbReference>
<comment type="subcellular location">
    <subcellularLocation>
        <location evidence="8">Endoplasmic reticulum membrane</location>
        <topology evidence="8">Multi-pass membrane protein</topology>
    </subcellularLocation>
    <subcellularLocation>
        <location evidence="1">Membrane</location>
        <topology evidence="1">Multi-pass membrane protein</topology>
    </subcellularLocation>
</comment>
<evidence type="ECO:0000256" key="4">
    <source>
        <dbReference type="ARBA" id="ARBA00022692"/>
    </source>
</evidence>
<feature type="transmembrane region" description="Helical" evidence="10">
    <location>
        <begin position="694"/>
        <end position="715"/>
    </location>
</feature>
<evidence type="ECO:0000313" key="12">
    <source>
        <dbReference type="EMBL" id="RPB20949.1"/>
    </source>
</evidence>
<feature type="transmembrane region" description="Helical" evidence="10">
    <location>
        <begin position="661"/>
        <end position="682"/>
    </location>
</feature>
<feature type="transmembrane region" description="Helical" evidence="10">
    <location>
        <begin position="428"/>
        <end position="446"/>
    </location>
</feature>
<keyword evidence="8" id="KW-0256">Endoplasmic reticulum</keyword>
<feature type="region of interest" description="Disordered" evidence="9">
    <location>
        <begin position="948"/>
        <end position="978"/>
    </location>
</feature>
<feature type="compositionally biased region" description="Basic residues" evidence="9">
    <location>
        <begin position="171"/>
        <end position="184"/>
    </location>
</feature>
<dbReference type="PANTHER" id="PTHR45755:SF4">
    <property type="entry name" value="ZINC TRANSPORTER 7"/>
    <property type="match status" value="1"/>
</dbReference>
<dbReference type="PANTHER" id="PTHR45755">
    <property type="match status" value="1"/>
</dbReference>
<sequence length="978" mass="104241">MYSYPSAAYVAQPPAITYGSGFHGRPSSRPPAGGRSQDNHHGHSHDENSHEHGHSPPNPSDSKGDHREHRYGRSQDHGHSHDSLSHDHFHEHPGKPSHGHAHEHSQSADSFPSTFTFPPSRKSNGYALPAARSHSHNDRFSSHLQSHSITIPEDTGPHSHSHSYSQPNGHSHSHSSSHSHSHSQIHHDDSILCTSPKKEPWTLSTISTPLLISLTYLLTEYASKHHHATHSSPPAADSPLDSVQSQRSSTTSTNLLSSFSLVAGILLLSSLYHRFKCIQQRDDSGGGANGRLGVDDKSRRFMPAKHRERVTIPKMAELGCGLLLPYFAALELGGVKTALFSLAALVGGVSGALRTRGGWRRLLGSQRGIAGILCTWIAWEGITAAEGGIHAVMIAYIALLASTLFFGSPFASPVIAPTAQEHDWRFKLSAATAGAMFIPPLFYWMFFVASLDPDPRGPVEAQSMFFWWWLLAVVVGWSGVTFANVKAGSIIGNVPFAIGAMAAIVGDLMLKVGEQSFWALADKCVLVGAVLGGIYLDAISANSDHHEHGHSNDHALASKKGMAPSHITRLLVSASQPVPLLHSILIDRNSRRIFYFMCLNFTFMIIQTVYGILTSSLGLLSDSIHMLFDCLALLLGLFAAVMSKYPPSARFPYGLGKMDTLAGFANGVFLMLISVEIVLEAIERLVEPVEMKRIGELLIVSSLGLAVNLVGIWAFDHAHHHPGHSHGHSHSHGDDGGHGHSENMHGIFLHILADTLGSVAVVISTLLVQHFGWPGFDPLASVFIAVMIFVSAIPLVLSSAGGLLLTLPSNTEYNLREILSGINGLRGVVGCCVPRFWTDEVVGEEADGTDADAGGEEKIKVRVMGVVHVQVAREVGDLDDVRVRVEKYLAEGLEKGGVGVDVLVQVERVGEGGGGAGCWCGGGGGAGGGGGSASSLGCQNGNGALMGGNGNNGSLDPAPIGLGLRGPVEGPDMDSKAK</sequence>
<dbReference type="GO" id="GO:0006882">
    <property type="term" value="P:intracellular zinc ion homeostasis"/>
    <property type="evidence" value="ECO:0007669"/>
    <property type="project" value="InterPro"/>
</dbReference>
<keyword evidence="4 10" id="KW-0812">Transmembrane</keyword>
<feature type="transmembrane region" description="Helical" evidence="10">
    <location>
        <begin position="516"/>
        <end position="536"/>
    </location>
</feature>
<evidence type="ECO:0000256" key="3">
    <source>
        <dbReference type="ARBA" id="ARBA00022448"/>
    </source>
</evidence>
<dbReference type="InterPro" id="IPR002524">
    <property type="entry name" value="Cation_efflux"/>
</dbReference>
<feature type="transmembrane region" description="Helical" evidence="10">
    <location>
        <begin position="624"/>
        <end position="641"/>
    </location>
</feature>
<dbReference type="STRING" id="1051890.A0A3N4LHJ0"/>
<reference evidence="12 13" key="1">
    <citation type="journal article" date="2018" name="Nat. Ecol. Evol.">
        <title>Pezizomycetes genomes reveal the molecular basis of ectomycorrhizal truffle lifestyle.</title>
        <authorList>
            <person name="Murat C."/>
            <person name="Payen T."/>
            <person name="Noel B."/>
            <person name="Kuo A."/>
            <person name="Morin E."/>
            <person name="Chen J."/>
            <person name="Kohler A."/>
            <person name="Krizsan K."/>
            <person name="Balestrini R."/>
            <person name="Da Silva C."/>
            <person name="Montanini B."/>
            <person name="Hainaut M."/>
            <person name="Levati E."/>
            <person name="Barry K.W."/>
            <person name="Belfiori B."/>
            <person name="Cichocki N."/>
            <person name="Clum A."/>
            <person name="Dockter R.B."/>
            <person name="Fauchery L."/>
            <person name="Guy J."/>
            <person name="Iotti M."/>
            <person name="Le Tacon F."/>
            <person name="Lindquist E.A."/>
            <person name="Lipzen A."/>
            <person name="Malagnac F."/>
            <person name="Mello A."/>
            <person name="Molinier V."/>
            <person name="Miyauchi S."/>
            <person name="Poulain J."/>
            <person name="Riccioni C."/>
            <person name="Rubini A."/>
            <person name="Sitrit Y."/>
            <person name="Splivallo R."/>
            <person name="Traeger S."/>
            <person name="Wang M."/>
            <person name="Zifcakova L."/>
            <person name="Wipf D."/>
            <person name="Zambonelli A."/>
            <person name="Paolocci F."/>
            <person name="Nowrousian M."/>
            <person name="Ottonello S."/>
            <person name="Baldrian P."/>
            <person name="Spatafora J.W."/>
            <person name="Henrissat B."/>
            <person name="Nagy L.G."/>
            <person name="Aury J.M."/>
            <person name="Wincker P."/>
            <person name="Grigoriev I.V."/>
            <person name="Bonfante P."/>
            <person name="Martin F.M."/>
        </authorList>
    </citation>
    <scope>NUCLEOTIDE SEQUENCE [LARGE SCALE GENOMIC DNA]</scope>
    <source>
        <strain evidence="12 13">ATCC MYA-4762</strain>
    </source>
</reference>
<dbReference type="Gene3D" id="1.20.1510.10">
    <property type="entry name" value="Cation efflux protein transmembrane domain"/>
    <property type="match status" value="1"/>
</dbReference>
<keyword evidence="3 8" id="KW-0813">Transport</keyword>